<evidence type="ECO:0000256" key="1">
    <source>
        <dbReference type="SAM" id="Phobius"/>
    </source>
</evidence>
<name>A0AAQ3JQA9_9LILI</name>
<feature type="transmembrane region" description="Helical" evidence="1">
    <location>
        <begin position="50"/>
        <end position="68"/>
    </location>
</feature>
<keyword evidence="1" id="KW-0472">Membrane</keyword>
<reference evidence="3 4" key="1">
    <citation type="submission" date="2023-10" db="EMBL/GenBank/DDBJ databases">
        <title>Chromosome-scale genome assembly provides insights into flower coloration mechanisms of Canna indica.</title>
        <authorList>
            <person name="Li C."/>
        </authorList>
    </citation>
    <scope>NUCLEOTIDE SEQUENCE [LARGE SCALE GENOMIC DNA]</scope>
    <source>
        <tissue evidence="3">Flower</tissue>
    </source>
</reference>
<dbReference type="Proteomes" id="UP001327560">
    <property type="component" value="Chromosome 1"/>
</dbReference>
<accession>A0AAQ3JQA9</accession>
<evidence type="ECO:0000313" key="3">
    <source>
        <dbReference type="EMBL" id="WOK93841.1"/>
    </source>
</evidence>
<feature type="chain" id="PRO_5042878729" evidence="2">
    <location>
        <begin position="28"/>
        <end position="69"/>
    </location>
</feature>
<dbReference type="EMBL" id="CP136890">
    <property type="protein sequence ID" value="WOK93841.1"/>
    <property type="molecule type" value="Genomic_DNA"/>
</dbReference>
<evidence type="ECO:0000256" key="2">
    <source>
        <dbReference type="SAM" id="SignalP"/>
    </source>
</evidence>
<dbReference type="AlphaFoldDB" id="A0AAQ3JQA9"/>
<keyword evidence="4" id="KW-1185">Reference proteome</keyword>
<keyword evidence="2" id="KW-0732">Signal</keyword>
<sequence>MAAFGLITLKAVSLVLLVLVLSVATGAQELGTPMAPSPAPAMENGAGGVSQAAACAVALASILLCWSIN</sequence>
<gene>
    <name evidence="3" type="ORF">Cni_G02542</name>
</gene>
<evidence type="ECO:0000313" key="4">
    <source>
        <dbReference type="Proteomes" id="UP001327560"/>
    </source>
</evidence>
<keyword evidence="1" id="KW-0812">Transmembrane</keyword>
<organism evidence="3 4">
    <name type="scientific">Canna indica</name>
    <name type="common">Indian-shot</name>
    <dbReference type="NCBI Taxonomy" id="4628"/>
    <lineage>
        <taxon>Eukaryota</taxon>
        <taxon>Viridiplantae</taxon>
        <taxon>Streptophyta</taxon>
        <taxon>Embryophyta</taxon>
        <taxon>Tracheophyta</taxon>
        <taxon>Spermatophyta</taxon>
        <taxon>Magnoliopsida</taxon>
        <taxon>Liliopsida</taxon>
        <taxon>Zingiberales</taxon>
        <taxon>Cannaceae</taxon>
        <taxon>Canna</taxon>
    </lineage>
</organism>
<protein>
    <submittedName>
        <fullName evidence="3">Uncharacterized protein</fullName>
    </submittedName>
</protein>
<proteinExistence type="predicted"/>
<feature type="signal peptide" evidence="2">
    <location>
        <begin position="1"/>
        <end position="27"/>
    </location>
</feature>
<keyword evidence="1" id="KW-1133">Transmembrane helix</keyword>